<feature type="signal peptide" evidence="2">
    <location>
        <begin position="1"/>
        <end position="20"/>
    </location>
</feature>
<feature type="region of interest" description="Disordered" evidence="1">
    <location>
        <begin position="26"/>
        <end position="73"/>
    </location>
</feature>
<keyword evidence="2" id="KW-0732">Signal</keyword>
<keyword evidence="4" id="KW-1185">Reference proteome</keyword>
<accession>G4CMB7</accession>
<organism evidence="3 4">
    <name type="scientific">Neisseria wadsworthii 9715</name>
    <dbReference type="NCBI Taxonomy" id="1030841"/>
    <lineage>
        <taxon>Bacteria</taxon>
        <taxon>Pseudomonadati</taxon>
        <taxon>Pseudomonadota</taxon>
        <taxon>Betaproteobacteria</taxon>
        <taxon>Neisseriales</taxon>
        <taxon>Neisseriaceae</taxon>
        <taxon>Neisseria</taxon>
    </lineage>
</organism>
<sequence length="202" mass="21784">MRFKYLTVFTFIVAFLAACQKEEAPQTPQSQAEQQAPVQQPQPAPVSTAPVSTETTPASQAGQGNGQPWQSIQTKIAGPGSIHLVKAKATGKILSVEFIAEPPKKPNGEYEFVANGITANAADFYYIDEFTSKKVHLLQDESGKYMASPLEQRANGEAIKVLNLVSHPQTVSLKFPAPPETSPTVTIEFPGIGSFDSVPVQR</sequence>
<feature type="compositionally biased region" description="Low complexity" evidence="1">
    <location>
        <begin position="28"/>
        <end position="52"/>
    </location>
</feature>
<evidence type="ECO:0000256" key="2">
    <source>
        <dbReference type="SAM" id="SignalP"/>
    </source>
</evidence>
<feature type="chain" id="PRO_5003462636" description="Phosphoribosylglycinamide synthetase" evidence="2">
    <location>
        <begin position="21"/>
        <end position="202"/>
    </location>
</feature>
<dbReference type="RefSeq" id="WP_009115373.1">
    <property type="nucleotide sequence ID" value="NZ_JH165159.1"/>
</dbReference>
<evidence type="ECO:0000313" key="4">
    <source>
        <dbReference type="Proteomes" id="UP000005336"/>
    </source>
</evidence>
<dbReference type="STRING" id="1030841.HMPREF9370_0226"/>
<comment type="caution">
    <text evidence="3">The sequence shown here is derived from an EMBL/GenBank/DDBJ whole genome shotgun (WGS) entry which is preliminary data.</text>
</comment>
<name>G4CMB7_9NEIS</name>
<dbReference type="Proteomes" id="UP000005336">
    <property type="component" value="Unassembled WGS sequence"/>
</dbReference>
<dbReference type="EMBL" id="AGAZ01000008">
    <property type="protein sequence ID" value="EGZ51197.1"/>
    <property type="molecule type" value="Genomic_DNA"/>
</dbReference>
<feature type="compositionally biased region" description="Polar residues" evidence="1">
    <location>
        <begin position="53"/>
        <end position="73"/>
    </location>
</feature>
<dbReference type="OrthoDB" id="7448083at2"/>
<proteinExistence type="predicted"/>
<gene>
    <name evidence="3" type="ORF">HMPREF9370_0226</name>
</gene>
<dbReference type="PROSITE" id="PS51257">
    <property type="entry name" value="PROKAR_LIPOPROTEIN"/>
    <property type="match status" value="1"/>
</dbReference>
<dbReference type="PATRIC" id="fig|1030841.3.peg.237"/>
<reference evidence="3 4" key="1">
    <citation type="submission" date="2011-06" db="EMBL/GenBank/DDBJ databases">
        <authorList>
            <person name="Muzny D."/>
            <person name="Qin X."/>
            <person name="Deng J."/>
            <person name="Jiang H."/>
            <person name="Liu Y."/>
            <person name="Qu J."/>
            <person name="Song X.-Z."/>
            <person name="Zhang L."/>
            <person name="Thornton R."/>
            <person name="Coyle M."/>
            <person name="Francisco L."/>
            <person name="Jackson L."/>
            <person name="Javaid M."/>
            <person name="Korchina V."/>
            <person name="Kovar C."/>
            <person name="Mata R."/>
            <person name="Mathew T."/>
            <person name="Ngo R."/>
            <person name="Nguyen L."/>
            <person name="Nguyen N."/>
            <person name="Okwuonu G."/>
            <person name="Ongeri F."/>
            <person name="Pham C."/>
            <person name="Simmons D."/>
            <person name="Wilczek-Boney K."/>
            <person name="Hale W."/>
            <person name="Jakkamsetti A."/>
            <person name="Pham P."/>
            <person name="Ruth R."/>
            <person name="San Lucas F."/>
            <person name="Warren J."/>
            <person name="Zhang J."/>
            <person name="Zhao Z."/>
            <person name="Zhou C."/>
            <person name="Zhu D."/>
            <person name="Lee S."/>
            <person name="Bess C."/>
            <person name="Blankenburg K."/>
            <person name="Forbes L."/>
            <person name="Fu Q."/>
            <person name="Gubbala S."/>
            <person name="Hirani K."/>
            <person name="Jayaseelan J.C."/>
            <person name="Lara F."/>
            <person name="Munidasa M."/>
            <person name="Palculict T."/>
            <person name="Patil S."/>
            <person name="Pu L.-L."/>
            <person name="Saada N."/>
            <person name="Tang L."/>
            <person name="Weissenberger G."/>
            <person name="Zhu Y."/>
            <person name="Hemphill L."/>
            <person name="Shang Y."/>
            <person name="Youmans B."/>
            <person name="Ayvaz T."/>
            <person name="Ross M."/>
            <person name="Santibanez J."/>
            <person name="Aqrawi P."/>
            <person name="Gross S."/>
            <person name="Joshi V."/>
            <person name="Fowler G."/>
            <person name="Nazareth L."/>
            <person name="Reid J."/>
            <person name="Worley K."/>
            <person name="Petrosino J."/>
            <person name="Highlander S."/>
            <person name="Gibbs R."/>
        </authorList>
    </citation>
    <scope>NUCLEOTIDE SEQUENCE [LARGE SCALE GENOMIC DNA]</scope>
    <source>
        <strain evidence="3 4">9715</strain>
    </source>
</reference>
<dbReference type="AlphaFoldDB" id="G4CMB7"/>
<evidence type="ECO:0000256" key="1">
    <source>
        <dbReference type="SAM" id="MobiDB-lite"/>
    </source>
</evidence>
<evidence type="ECO:0008006" key="5">
    <source>
        <dbReference type="Google" id="ProtNLM"/>
    </source>
</evidence>
<evidence type="ECO:0000313" key="3">
    <source>
        <dbReference type="EMBL" id="EGZ51197.1"/>
    </source>
</evidence>
<dbReference type="HOGENOM" id="CLU_1370306_0_0_4"/>
<protein>
    <recommendedName>
        <fullName evidence="5">Phosphoribosylglycinamide synthetase</fullName>
    </recommendedName>
</protein>